<evidence type="ECO:0000313" key="3">
    <source>
        <dbReference type="Proteomes" id="UP000033123"/>
    </source>
</evidence>
<proteinExistence type="predicted"/>
<evidence type="ECO:0000313" key="2">
    <source>
        <dbReference type="EMBL" id="AKB38166.1"/>
    </source>
</evidence>
<feature type="region of interest" description="Disordered" evidence="1">
    <location>
        <begin position="1"/>
        <end position="24"/>
    </location>
</feature>
<feature type="region of interest" description="Disordered" evidence="1">
    <location>
        <begin position="47"/>
        <end position="79"/>
    </location>
</feature>
<dbReference type="GeneID" id="24873274"/>
<dbReference type="KEGG" id="msj:MSSAC_3576"/>
<dbReference type="GeneID" id="24862098"/>
<evidence type="ECO:0000256" key="1">
    <source>
        <dbReference type="SAM" id="MobiDB-lite"/>
    </source>
</evidence>
<dbReference type="Proteomes" id="UP000033123">
    <property type="component" value="Chromosome"/>
</dbReference>
<dbReference type="RefSeq" id="WP_048173677.1">
    <property type="nucleotide sequence ID" value="NZ_CP009508.1"/>
</dbReference>
<organism evidence="2 3">
    <name type="scientific">Methanosarcina siciliae C2J</name>
    <dbReference type="NCBI Taxonomy" id="1434118"/>
    <lineage>
        <taxon>Archaea</taxon>
        <taxon>Methanobacteriati</taxon>
        <taxon>Methanobacteriota</taxon>
        <taxon>Stenosarchaea group</taxon>
        <taxon>Methanomicrobia</taxon>
        <taxon>Methanosarcinales</taxon>
        <taxon>Methanosarcinaceae</taxon>
        <taxon>Methanosarcina</taxon>
    </lineage>
</organism>
<dbReference type="HOGENOM" id="CLU_2712848_0_0_2"/>
<dbReference type="PATRIC" id="fig|1434118.4.peg.4617"/>
<feature type="compositionally biased region" description="Basic and acidic residues" evidence="1">
    <location>
        <begin position="1"/>
        <end position="17"/>
    </location>
</feature>
<protein>
    <submittedName>
        <fullName evidence="2">Uncharacterized protein</fullName>
    </submittedName>
</protein>
<accession>A0A0E3LE02</accession>
<name>A0A0E3LE02_9EURY</name>
<dbReference type="AlphaFoldDB" id="A0A0E3LE02"/>
<sequence>MTEKAKVEPIDPMEKARGGRKKPLVSCEKYDEEERKALLEEEQKDIEEAKVESEEAKVEPIHPSEHRGGKKKGLLDTCK</sequence>
<reference evidence="2 3" key="1">
    <citation type="submission" date="2014-07" db="EMBL/GenBank/DDBJ databases">
        <title>Methanogenic archaea and the global carbon cycle.</title>
        <authorList>
            <person name="Henriksen J.R."/>
            <person name="Luke J."/>
            <person name="Reinhart S."/>
            <person name="Benedict M.N."/>
            <person name="Youngblut N.D."/>
            <person name="Metcalf M.E."/>
            <person name="Whitaker R.J."/>
            <person name="Metcalf W.W."/>
        </authorList>
    </citation>
    <scope>NUCLEOTIDE SEQUENCE [LARGE SCALE GENOMIC DNA]</scope>
    <source>
        <strain evidence="2 3">C2J</strain>
    </source>
</reference>
<dbReference type="EMBL" id="CP009508">
    <property type="protein sequence ID" value="AKB38166.1"/>
    <property type="molecule type" value="Genomic_DNA"/>
</dbReference>
<feature type="compositionally biased region" description="Basic and acidic residues" evidence="1">
    <location>
        <begin position="47"/>
        <end position="67"/>
    </location>
</feature>
<gene>
    <name evidence="2" type="ORF">MSSAC_3576</name>
</gene>